<feature type="compositionally biased region" description="Basic and acidic residues" evidence="3">
    <location>
        <begin position="316"/>
        <end position="325"/>
    </location>
</feature>
<feature type="compositionally biased region" description="Acidic residues" evidence="3">
    <location>
        <begin position="1"/>
        <end position="17"/>
    </location>
</feature>
<gene>
    <name evidence="4" type="ORF">J437_LFUL016187</name>
</gene>
<evidence type="ECO:0000313" key="5">
    <source>
        <dbReference type="Proteomes" id="UP000792457"/>
    </source>
</evidence>
<accession>A0A8K0KNR1</accession>
<organism evidence="4 5">
    <name type="scientific">Ladona fulva</name>
    <name type="common">Scarce chaser dragonfly</name>
    <name type="synonym">Libellula fulva</name>
    <dbReference type="NCBI Taxonomy" id="123851"/>
    <lineage>
        <taxon>Eukaryota</taxon>
        <taxon>Metazoa</taxon>
        <taxon>Ecdysozoa</taxon>
        <taxon>Arthropoda</taxon>
        <taxon>Hexapoda</taxon>
        <taxon>Insecta</taxon>
        <taxon>Pterygota</taxon>
        <taxon>Palaeoptera</taxon>
        <taxon>Odonata</taxon>
        <taxon>Epiprocta</taxon>
        <taxon>Anisoptera</taxon>
        <taxon>Libelluloidea</taxon>
        <taxon>Libellulidae</taxon>
        <taxon>Ladona</taxon>
    </lineage>
</organism>
<comment type="similarity">
    <text evidence="1">Belongs to the FAM114 family.</text>
</comment>
<proteinExistence type="inferred from homology"/>
<feature type="compositionally biased region" description="Polar residues" evidence="3">
    <location>
        <begin position="144"/>
        <end position="153"/>
    </location>
</feature>
<name>A0A8K0KNR1_LADFU</name>
<evidence type="ECO:0008006" key="6">
    <source>
        <dbReference type="Google" id="ProtNLM"/>
    </source>
</evidence>
<reference evidence="4" key="2">
    <citation type="submission" date="2017-10" db="EMBL/GenBank/DDBJ databases">
        <title>Ladona fulva Genome sequencing and assembly.</title>
        <authorList>
            <person name="Murali S."/>
            <person name="Richards S."/>
            <person name="Bandaranaike D."/>
            <person name="Bellair M."/>
            <person name="Blankenburg K."/>
            <person name="Chao H."/>
            <person name="Dinh H."/>
            <person name="Doddapaneni H."/>
            <person name="Dugan-Rocha S."/>
            <person name="Elkadiri S."/>
            <person name="Gnanaolivu R."/>
            <person name="Hernandez B."/>
            <person name="Skinner E."/>
            <person name="Javaid M."/>
            <person name="Lee S."/>
            <person name="Li M."/>
            <person name="Ming W."/>
            <person name="Munidasa M."/>
            <person name="Muniz J."/>
            <person name="Nguyen L."/>
            <person name="Hughes D."/>
            <person name="Osuji N."/>
            <person name="Pu L.-L."/>
            <person name="Puazo M."/>
            <person name="Qu C."/>
            <person name="Quiroz J."/>
            <person name="Raj R."/>
            <person name="Weissenberger G."/>
            <person name="Xin Y."/>
            <person name="Zou X."/>
            <person name="Han Y."/>
            <person name="Worley K."/>
            <person name="Muzny D."/>
            <person name="Gibbs R."/>
        </authorList>
    </citation>
    <scope>NUCLEOTIDE SEQUENCE</scope>
    <source>
        <strain evidence="4">Sampled in the wild</strain>
    </source>
</reference>
<feature type="region of interest" description="Disordered" evidence="3">
    <location>
        <begin position="316"/>
        <end position="338"/>
    </location>
</feature>
<evidence type="ECO:0000256" key="1">
    <source>
        <dbReference type="ARBA" id="ARBA00006903"/>
    </source>
</evidence>
<evidence type="ECO:0000313" key="4">
    <source>
        <dbReference type="EMBL" id="KAG8235588.1"/>
    </source>
</evidence>
<dbReference type="Pfam" id="PF05334">
    <property type="entry name" value="DUF719"/>
    <property type="match status" value="1"/>
</dbReference>
<dbReference type="EMBL" id="KZ308927">
    <property type="protein sequence ID" value="KAG8235588.1"/>
    <property type="molecule type" value="Genomic_DNA"/>
</dbReference>
<evidence type="ECO:0000256" key="2">
    <source>
        <dbReference type="ARBA" id="ARBA00022553"/>
    </source>
</evidence>
<feature type="compositionally biased region" description="Polar residues" evidence="3">
    <location>
        <begin position="93"/>
        <end position="106"/>
    </location>
</feature>
<feature type="region of interest" description="Disordered" evidence="3">
    <location>
        <begin position="1"/>
        <end position="67"/>
    </location>
</feature>
<evidence type="ECO:0000256" key="3">
    <source>
        <dbReference type="SAM" id="MobiDB-lite"/>
    </source>
</evidence>
<protein>
    <recommendedName>
        <fullName evidence="6">Protein FAM114A2</fullName>
    </recommendedName>
</protein>
<dbReference type="PANTHER" id="PTHR12842:SF6">
    <property type="entry name" value="FI01459P"/>
    <property type="match status" value="1"/>
</dbReference>
<feature type="compositionally biased region" description="Basic and acidic residues" evidence="3">
    <location>
        <begin position="36"/>
        <end position="45"/>
    </location>
</feature>
<feature type="region of interest" description="Disordered" evidence="3">
    <location>
        <begin position="81"/>
        <end position="254"/>
    </location>
</feature>
<keyword evidence="5" id="KW-1185">Reference proteome</keyword>
<feature type="compositionally biased region" description="Polar residues" evidence="3">
    <location>
        <begin position="229"/>
        <end position="247"/>
    </location>
</feature>
<dbReference type="Proteomes" id="UP000792457">
    <property type="component" value="Unassembled WGS sequence"/>
</dbReference>
<dbReference type="InterPro" id="IPR007998">
    <property type="entry name" value="DUF719"/>
</dbReference>
<reference evidence="4" key="1">
    <citation type="submission" date="2013-04" db="EMBL/GenBank/DDBJ databases">
        <authorList>
            <person name="Qu J."/>
            <person name="Murali S.C."/>
            <person name="Bandaranaike D."/>
            <person name="Bellair M."/>
            <person name="Blankenburg K."/>
            <person name="Chao H."/>
            <person name="Dinh H."/>
            <person name="Doddapaneni H."/>
            <person name="Downs B."/>
            <person name="Dugan-Rocha S."/>
            <person name="Elkadiri S."/>
            <person name="Gnanaolivu R.D."/>
            <person name="Hernandez B."/>
            <person name="Javaid M."/>
            <person name="Jayaseelan J.C."/>
            <person name="Lee S."/>
            <person name="Li M."/>
            <person name="Ming W."/>
            <person name="Munidasa M."/>
            <person name="Muniz J."/>
            <person name="Nguyen L."/>
            <person name="Ongeri F."/>
            <person name="Osuji N."/>
            <person name="Pu L.-L."/>
            <person name="Puazo M."/>
            <person name="Qu C."/>
            <person name="Quiroz J."/>
            <person name="Raj R."/>
            <person name="Weissenberger G."/>
            <person name="Xin Y."/>
            <person name="Zou X."/>
            <person name="Han Y."/>
            <person name="Richards S."/>
            <person name="Worley K."/>
            <person name="Muzny D."/>
            <person name="Gibbs R."/>
        </authorList>
    </citation>
    <scope>NUCLEOTIDE SEQUENCE</scope>
    <source>
        <strain evidence="4">Sampled in the wild</strain>
    </source>
</reference>
<feature type="compositionally biased region" description="Basic and acidic residues" evidence="3">
    <location>
        <begin position="108"/>
        <end position="143"/>
    </location>
</feature>
<comment type="caution">
    <text evidence="4">The sequence shown here is derived from an EMBL/GenBank/DDBJ whole genome shotgun (WGS) entry which is preliminary data.</text>
</comment>
<dbReference type="OrthoDB" id="5597648at2759"/>
<dbReference type="PANTHER" id="PTHR12842">
    <property type="entry name" value="FI01459P"/>
    <property type="match status" value="1"/>
</dbReference>
<dbReference type="AlphaFoldDB" id="A0A8K0KNR1"/>
<keyword evidence="2" id="KW-0597">Phosphoprotein</keyword>
<sequence length="629" mass="68061">MTTSDSEDFESADEEIEPSPLVFTSKSKSPHASKVIPDEKIKHDPPPCALTSEIPEEQISNESKPADLNFAVRGVSALAIHEKDQNKLGDVNSIKSNESASENIQAKETLHGSDETLEKEKQNLEDSHADTSRIGEADVKVSSEDANQSLTRSQRNRRPQRSKENKTGPMKLGVRVTPSRDIILENQTVDNAEKPSSVETETTEPAGEPRSSLSDRNSEIISKAIEPGNITNKVEQQQQQPAEQSSGWGFGKSLIGSSTWSSVGGWGSSLFNTASLSVSTLGSHVTQGISTVLETVEAGIGAPSPEELAIKLKEEEEKKKIEGKDGTSATGDPGAEEGELEMDEAWGDWKDDDLGEGEGGKTGTGLFSLVSGVTQVTGKVLSTGLDTLETIGKKTMEVLQEGLVHLEALEMLSRQSDLRLKSLLLKETGPALRALQIRLAAVQEMCEIPEHDEEEESSVSLTETLPEALKSLKVDISAEKVIKSCKDSFGKLEDMKKESEGNNESKITTRVIHQEAITALAILTANSIELFHKVTELLLVKEGKRREVKDEAKTMAEITAVLTSEVNKIAAAYSDFLSIKLSNDSLSAEDKEKIESSITSIFLEASNSSTYIQDAFQLMVPILQCGAVA</sequence>